<dbReference type="InterPro" id="IPR001867">
    <property type="entry name" value="OmpR/PhoB-type_DNA-bd"/>
</dbReference>
<keyword evidence="2" id="KW-0902">Two-component regulatory system</keyword>
<evidence type="ECO:0000256" key="1">
    <source>
        <dbReference type="ARBA" id="ARBA00005820"/>
    </source>
</evidence>
<dbReference type="SUPFAM" id="SSF52540">
    <property type="entry name" value="P-loop containing nucleoside triphosphate hydrolases"/>
    <property type="match status" value="1"/>
</dbReference>
<accession>A0ABN3HZL4</accession>
<dbReference type="InterPro" id="IPR011990">
    <property type="entry name" value="TPR-like_helical_dom_sf"/>
</dbReference>
<dbReference type="RefSeq" id="WP_344630040.1">
    <property type="nucleotide sequence ID" value="NZ_BAAATJ010000004.1"/>
</dbReference>
<dbReference type="SMART" id="SM01043">
    <property type="entry name" value="BTAD"/>
    <property type="match status" value="1"/>
</dbReference>
<evidence type="ECO:0000313" key="7">
    <source>
        <dbReference type="EMBL" id="GAA2391539.1"/>
    </source>
</evidence>
<evidence type="ECO:0000256" key="5">
    <source>
        <dbReference type="SAM" id="MobiDB-lite"/>
    </source>
</evidence>
<dbReference type="Pfam" id="PF25872">
    <property type="entry name" value="HTH_77"/>
    <property type="match status" value="1"/>
</dbReference>
<feature type="DNA-binding region" description="OmpR/PhoB-type" evidence="4">
    <location>
        <begin position="1"/>
        <end position="94"/>
    </location>
</feature>
<dbReference type="Gene3D" id="1.25.40.10">
    <property type="entry name" value="Tetratricopeptide repeat domain"/>
    <property type="match status" value="2"/>
</dbReference>
<protein>
    <submittedName>
        <fullName evidence="7">BTAD domain-containing putative transcriptional regulator</fullName>
    </submittedName>
</protein>
<dbReference type="PROSITE" id="PS51755">
    <property type="entry name" value="OMPR_PHOB"/>
    <property type="match status" value="1"/>
</dbReference>
<dbReference type="Pfam" id="PF03704">
    <property type="entry name" value="BTAD"/>
    <property type="match status" value="1"/>
</dbReference>
<dbReference type="InterPro" id="IPR005158">
    <property type="entry name" value="BTAD"/>
</dbReference>
<reference evidence="7 8" key="1">
    <citation type="journal article" date="2019" name="Int. J. Syst. Evol. Microbiol.">
        <title>The Global Catalogue of Microorganisms (GCM) 10K type strain sequencing project: providing services to taxonomists for standard genome sequencing and annotation.</title>
        <authorList>
            <consortium name="The Broad Institute Genomics Platform"/>
            <consortium name="The Broad Institute Genome Sequencing Center for Infectious Disease"/>
            <person name="Wu L."/>
            <person name="Ma J."/>
        </authorList>
    </citation>
    <scope>NUCLEOTIDE SEQUENCE [LARGE SCALE GENOMIC DNA]</scope>
    <source>
        <strain evidence="7 8">JCM 6921</strain>
    </source>
</reference>
<dbReference type="InterPro" id="IPR027417">
    <property type="entry name" value="P-loop_NTPase"/>
</dbReference>
<comment type="similarity">
    <text evidence="1">Belongs to the AfsR/DnrI/RedD regulatory family.</text>
</comment>
<evidence type="ECO:0000256" key="2">
    <source>
        <dbReference type="ARBA" id="ARBA00023012"/>
    </source>
</evidence>
<dbReference type="Gene3D" id="1.10.10.10">
    <property type="entry name" value="Winged helix-like DNA-binding domain superfamily/Winged helix DNA-binding domain"/>
    <property type="match status" value="1"/>
</dbReference>
<dbReference type="InterPro" id="IPR058852">
    <property type="entry name" value="HTH_77"/>
</dbReference>
<organism evidence="7 8">
    <name type="scientific">Streptomyces glaucosporus</name>
    <dbReference type="NCBI Taxonomy" id="284044"/>
    <lineage>
        <taxon>Bacteria</taxon>
        <taxon>Bacillati</taxon>
        <taxon>Actinomycetota</taxon>
        <taxon>Actinomycetes</taxon>
        <taxon>Kitasatosporales</taxon>
        <taxon>Streptomycetaceae</taxon>
        <taxon>Streptomyces</taxon>
    </lineage>
</organism>
<keyword evidence="8" id="KW-1185">Reference proteome</keyword>
<dbReference type="Gene3D" id="3.40.50.300">
    <property type="entry name" value="P-loop containing nucleotide triphosphate hydrolases"/>
    <property type="match status" value="1"/>
</dbReference>
<evidence type="ECO:0000313" key="8">
    <source>
        <dbReference type="Proteomes" id="UP001500058"/>
    </source>
</evidence>
<evidence type="ECO:0000259" key="6">
    <source>
        <dbReference type="PROSITE" id="PS51755"/>
    </source>
</evidence>
<dbReference type="InterPro" id="IPR036388">
    <property type="entry name" value="WH-like_DNA-bd_sf"/>
</dbReference>
<evidence type="ECO:0000256" key="4">
    <source>
        <dbReference type="PROSITE-ProRule" id="PRU01091"/>
    </source>
</evidence>
<dbReference type="Pfam" id="PF13401">
    <property type="entry name" value="AAA_22"/>
    <property type="match status" value="1"/>
</dbReference>
<proteinExistence type="inferred from homology"/>
<dbReference type="SUPFAM" id="SSF46894">
    <property type="entry name" value="C-terminal effector domain of the bipartite response regulators"/>
    <property type="match status" value="1"/>
</dbReference>
<dbReference type="PRINTS" id="PR00364">
    <property type="entry name" value="DISEASERSIST"/>
</dbReference>
<dbReference type="EMBL" id="BAAATJ010000004">
    <property type="protein sequence ID" value="GAA2391539.1"/>
    <property type="molecule type" value="Genomic_DNA"/>
</dbReference>
<gene>
    <name evidence="7" type="ORF">GCM10010420_14660</name>
</gene>
<dbReference type="InterPro" id="IPR049945">
    <property type="entry name" value="AAA_22"/>
</dbReference>
<dbReference type="Pfam" id="PF00486">
    <property type="entry name" value="Trans_reg_C"/>
    <property type="match status" value="1"/>
</dbReference>
<name>A0ABN3HZL4_9ACTN</name>
<dbReference type="Proteomes" id="UP001500058">
    <property type="component" value="Unassembled WGS sequence"/>
</dbReference>
<dbReference type="PANTHER" id="PTHR47691:SF3">
    <property type="entry name" value="HTH-TYPE TRANSCRIPTIONAL REGULATOR RV0890C-RELATED"/>
    <property type="match status" value="1"/>
</dbReference>
<comment type="caution">
    <text evidence="7">The sequence shown here is derived from an EMBL/GenBank/DDBJ whole genome shotgun (WGS) entry which is preliminary data.</text>
</comment>
<sequence length="1113" mass="120417">MRFGVLGPLAVWSDDGAPVAVPESKVRALLADLLTAPGRVIPADRLIDELWTTTLPANPSGALQTLVSRLRRVLARAGAAETVLRRAPGYLLAVASEEVDAGRFAALTARARTAADHRERADILTEALALWRGPAFADFADEPFARAAIARWEEQRLLALEEQAEARLELGDHALLAGELADLTDRHPLRERLRAAHMRALYGAGRASEALDGYLDLRRRLNEELGLDPSPELTALHQEILRQSPTLRRPLRGADAGPRRPRTGHSPAREGAAHTGEPRTGAPAVHRPRTNLPAPVTDLIGRSDSVDALRARVRASRLVTLTGPGGVGKTRLAAEVAARLAPEHRDGVWLVELANQALAGPSGDELAELVAATLGVRDDAGSGPPTGGRPYTLPDRLTDALRGRRLLLVLDNCEHVIEAAADLARALLRHAPGVHILATSQEPLGVAGEQVWPVPPLDLPDPAAPTAVLARSSAVRLFLARTRAALPAFELTDDNAWAVAAVCRRLDGIPLALELASARVRVLGVHELAERLDDRFRLLTTGRRGAPARQQTLRAMIDWSWELLTAAERTVLRRLAVHADGCSLEAAEAVCAGDGVKPPEVLDLLARLVDRSLVSVTHEAYGPRYRLLESVAAYCLERLRAEEHDRVRRAHAHYYASLAERADSFLRGERQQQWLRRLDAETANVRAALDGAAADGDGRLMLRLTRAMVWYWFLRGRLGEARRSLTRALDTAGALAPHRAAPTDVDRAQAMAWRTGMSLLSGDPDGLAGHSRYALTLYEDIPDPRERTRVGWFLGFAVTRFGDQGVGEELLDRVLAESRALGDRWGIAAALGTRGMQTYVRGDLGSSRRVGEESLALFREIGDRWGQLQAMAVLGRVAEIEGDYAEAGRLHREGLRVAEELSLWTDVSVRLSELGRMALLAGDHSRADELHERGRRLAVEQGDKPAEEYAEIGLALSARRQDRLDEAEGRLRRWLDWNRQFDAANGAALILAELGFVAELRGDVEAALAWHREGLAAARATGDPRAVALAWEGLAGARALAGRHEHAAVLLGAAAAARASVGAPLPHGERSDVDRIESAVRTALGDAAFSAAYGHGGTLSANAPDLSRPTVSE</sequence>
<dbReference type="SMART" id="SM00862">
    <property type="entry name" value="Trans_reg_C"/>
    <property type="match status" value="1"/>
</dbReference>
<dbReference type="SUPFAM" id="SSF48452">
    <property type="entry name" value="TPR-like"/>
    <property type="match status" value="3"/>
</dbReference>
<dbReference type="InterPro" id="IPR016032">
    <property type="entry name" value="Sig_transdc_resp-reg_C-effctor"/>
</dbReference>
<evidence type="ECO:0000256" key="3">
    <source>
        <dbReference type="ARBA" id="ARBA00023125"/>
    </source>
</evidence>
<feature type="region of interest" description="Disordered" evidence="5">
    <location>
        <begin position="241"/>
        <end position="298"/>
    </location>
</feature>
<feature type="domain" description="OmpR/PhoB-type" evidence="6">
    <location>
        <begin position="1"/>
        <end position="94"/>
    </location>
</feature>
<keyword evidence="3 4" id="KW-0238">DNA-binding</keyword>
<dbReference type="PANTHER" id="PTHR47691">
    <property type="entry name" value="REGULATOR-RELATED"/>
    <property type="match status" value="1"/>
</dbReference>
<dbReference type="CDD" id="cd15831">
    <property type="entry name" value="BTAD"/>
    <property type="match status" value="1"/>
</dbReference>